<dbReference type="STRING" id="5286.A0A0K3CCF0"/>
<dbReference type="InterPro" id="IPR001680">
    <property type="entry name" value="WD40_rpt"/>
</dbReference>
<dbReference type="SUPFAM" id="SSF50978">
    <property type="entry name" value="WD40 repeat-like"/>
    <property type="match status" value="1"/>
</dbReference>
<dbReference type="Proteomes" id="UP000199069">
    <property type="component" value="Unassembled WGS sequence"/>
</dbReference>
<dbReference type="Proteomes" id="UP000239560">
    <property type="component" value="Unassembled WGS sequence"/>
</dbReference>
<accession>A0A0K3CCF0</accession>
<keyword evidence="4" id="KW-1185">Reference proteome</keyword>
<dbReference type="InterPro" id="IPR036322">
    <property type="entry name" value="WD40_repeat_dom_sf"/>
</dbReference>
<dbReference type="Gene3D" id="2.130.10.10">
    <property type="entry name" value="YVTN repeat-like/Quinoprotein amine dehydrogenase"/>
    <property type="match status" value="2"/>
</dbReference>
<evidence type="ECO:0000313" key="3">
    <source>
        <dbReference type="EMBL" id="PRQ78061.1"/>
    </source>
</evidence>
<dbReference type="InterPro" id="IPR051150">
    <property type="entry name" value="SWT21/TCAB1_mRNA_Telomere"/>
</dbReference>
<organism evidence="2 4">
    <name type="scientific">Rhodotorula toruloides</name>
    <name type="common">Yeast</name>
    <name type="synonym">Rhodosporidium toruloides</name>
    <dbReference type="NCBI Taxonomy" id="5286"/>
    <lineage>
        <taxon>Eukaryota</taxon>
        <taxon>Fungi</taxon>
        <taxon>Dikarya</taxon>
        <taxon>Basidiomycota</taxon>
        <taxon>Pucciniomycotina</taxon>
        <taxon>Microbotryomycetes</taxon>
        <taxon>Sporidiobolales</taxon>
        <taxon>Sporidiobolaceae</taxon>
        <taxon>Rhodotorula</taxon>
    </lineage>
</organism>
<feature type="region of interest" description="Disordered" evidence="1">
    <location>
        <begin position="261"/>
        <end position="280"/>
    </location>
</feature>
<dbReference type="InterPro" id="IPR015943">
    <property type="entry name" value="WD40/YVTN_repeat-like_dom_sf"/>
</dbReference>
<protein>
    <submittedName>
        <fullName evidence="2 3">Putative guanyl nucleotide binding protein</fullName>
    </submittedName>
</protein>
<feature type="region of interest" description="Disordered" evidence="1">
    <location>
        <begin position="347"/>
        <end position="380"/>
    </location>
</feature>
<proteinExistence type="predicted"/>
<gene>
    <name evidence="2" type="primary">FGENESH: predicted gene_1.682</name>
    <name evidence="3" type="ORF">AAT19DRAFT_9129</name>
    <name evidence="2" type="ORF">BN2166_0006820</name>
</gene>
<evidence type="ECO:0000313" key="4">
    <source>
        <dbReference type="Proteomes" id="UP000199069"/>
    </source>
</evidence>
<dbReference type="AlphaFoldDB" id="A0A0K3CCF0"/>
<dbReference type="OMA" id="MFECPLA"/>
<reference evidence="2 4" key="1">
    <citation type="submission" date="2015-07" db="EMBL/GenBank/DDBJ databases">
        <authorList>
            <person name="Cajimat M.N.B."/>
            <person name="Milazzo M.L."/>
            <person name="Fulhorst C.F."/>
        </authorList>
    </citation>
    <scope>NUCLEOTIDE SEQUENCE [LARGE SCALE GENOMIC DNA]</scope>
    <source>
        <strain evidence="2">Single colony</strain>
    </source>
</reference>
<dbReference type="OrthoDB" id="239865at2759"/>
<dbReference type="PANTHER" id="PTHR13211:SF0">
    <property type="entry name" value="TELOMERASE CAJAL BODY PROTEIN 1"/>
    <property type="match status" value="1"/>
</dbReference>
<evidence type="ECO:0000313" key="2">
    <source>
        <dbReference type="EMBL" id="CTR04821.1"/>
    </source>
</evidence>
<dbReference type="SMART" id="SM00320">
    <property type="entry name" value="WD40"/>
    <property type="match status" value="4"/>
</dbReference>
<dbReference type="PANTHER" id="PTHR13211">
    <property type="entry name" value="TELOMERASE CAJAL BODY PROTEIN 1"/>
    <property type="match status" value="1"/>
</dbReference>
<evidence type="ECO:0000313" key="5">
    <source>
        <dbReference type="Proteomes" id="UP000239560"/>
    </source>
</evidence>
<dbReference type="EMBL" id="LCTV02000001">
    <property type="protein sequence ID" value="PRQ78061.1"/>
    <property type="molecule type" value="Genomic_DNA"/>
</dbReference>
<dbReference type="Pfam" id="PF00400">
    <property type="entry name" value="WD40"/>
    <property type="match status" value="1"/>
</dbReference>
<evidence type="ECO:0000256" key="1">
    <source>
        <dbReference type="SAM" id="MobiDB-lite"/>
    </source>
</evidence>
<name>A0A0K3CCF0_RHOTO</name>
<sequence>MPSSETYSCRAWASVLIRPHCSPAETTDAVADALTVLASSQRLKTALFRSFRFAPEPSTSSATLSPVWTHSPPDSLISSAWYPGASSADPAMFTFAVGVKDHPVHLLDGNDRRVRASYPIVDHTERFVAPHSMAFSPDGSRLCCGFENAFEIFDVSQPGAEGYRLHTTPTRSSRQGQKGIISSLAFSPPDSSSNSLLAAGSFSGSVGLYDISSPTPLTHLLQPSQHGGVTKLLFHPLSPHLLFVASRQSTHLDVWDLRNTSRTSSSGKLSRKGRTNQRLGFDIDPSGTWLAAGDQDGNLSVFSAQPLPDQLEPVTTFSLSSEPISTALFHPFALLLITTSGARKFGGAKRARRDTASSSESDSSDEEDGANAGAQDDGLSVAERNSLEIWRLS</sequence>
<reference evidence="3 5" key="2">
    <citation type="journal article" date="2018" name="Elife">
        <title>Functional genomics of lipid metabolism in the oleaginous yeast Rhodosporidium toruloides.</title>
        <authorList>
            <person name="Coradetti S.T."/>
            <person name="Pinel D."/>
            <person name="Geiselman G."/>
            <person name="Ito M."/>
            <person name="Mondo S."/>
            <person name="Reilly M.C."/>
            <person name="Cheng Y.F."/>
            <person name="Bauer S."/>
            <person name="Grigoriev I."/>
            <person name="Gladden J.M."/>
            <person name="Simmons B.A."/>
            <person name="Brem R."/>
            <person name="Arkin A.P."/>
            <person name="Skerker J.M."/>
        </authorList>
    </citation>
    <scope>NUCLEOTIDE SEQUENCE [LARGE SCALE GENOMIC DNA]</scope>
    <source>
        <strain evidence="3 5">NBRC 0880</strain>
    </source>
</reference>
<dbReference type="EMBL" id="CWKI01000001">
    <property type="protein sequence ID" value="CTR04821.1"/>
    <property type="molecule type" value="Genomic_DNA"/>
</dbReference>